<dbReference type="EMBL" id="DSJL01000011">
    <property type="protein sequence ID" value="HEF66080.1"/>
    <property type="molecule type" value="Genomic_DNA"/>
</dbReference>
<reference evidence="2" key="1">
    <citation type="journal article" date="2020" name="mSystems">
        <title>Genome- and Community-Level Interaction Insights into Carbon Utilization and Element Cycling Functions of Hydrothermarchaeota in Hydrothermal Sediment.</title>
        <authorList>
            <person name="Zhou Z."/>
            <person name="Liu Y."/>
            <person name="Xu W."/>
            <person name="Pan J."/>
            <person name="Luo Z.H."/>
            <person name="Li M."/>
        </authorList>
    </citation>
    <scope>NUCLEOTIDE SEQUENCE [LARGE SCALE GENOMIC DNA]</scope>
    <source>
        <strain evidence="2">SpSt-222</strain>
    </source>
</reference>
<dbReference type="GO" id="GO:0042597">
    <property type="term" value="C:periplasmic space"/>
    <property type="evidence" value="ECO:0007669"/>
    <property type="project" value="InterPro"/>
</dbReference>
<name>A0A7C1X1U6_THERO</name>
<feature type="domain" description="Methylamine/Aralkylamine dehydrogenase light chain C-terminal" evidence="1">
    <location>
        <begin position="42"/>
        <end position="115"/>
    </location>
</feature>
<evidence type="ECO:0000313" key="2">
    <source>
        <dbReference type="EMBL" id="HEF66080.1"/>
    </source>
</evidence>
<dbReference type="Gene3D" id="2.60.30.10">
    <property type="entry name" value="Methylamine/Aralkylamine dehydrogenase light chain"/>
    <property type="match status" value="1"/>
</dbReference>
<protein>
    <recommendedName>
        <fullName evidence="1">Methylamine/Aralkylamine dehydrogenase light chain C-terminal domain-containing protein</fullName>
    </recommendedName>
</protein>
<dbReference type="AlphaFoldDB" id="A0A7C1X1U6"/>
<dbReference type="Pfam" id="PF02975">
    <property type="entry name" value="Me-amine-dh_L"/>
    <property type="match status" value="1"/>
</dbReference>
<gene>
    <name evidence="2" type="ORF">ENP47_10870</name>
</gene>
<dbReference type="SUPFAM" id="SSF57561">
    <property type="entry name" value="Methylamine dehydrogenase, L chain"/>
    <property type="match status" value="1"/>
</dbReference>
<dbReference type="GO" id="GO:0016638">
    <property type="term" value="F:oxidoreductase activity, acting on the CH-NH2 group of donors"/>
    <property type="evidence" value="ECO:0007669"/>
    <property type="project" value="InterPro"/>
</dbReference>
<organism evidence="2">
    <name type="scientific">Thermomicrobium roseum</name>
    <dbReference type="NCBI Taxonomy" id="500"/>
    <lineage>
        <taxon>Bacteria</taxon>
        <taxon>Pseudomonadati</taxon>
        <taxon>Thermomicrobiota</taxon>
        <taxon>Thermomicrobia</taxon>
        <taxon>Thermomicrobiales</taxon>
        <taxon>Thermomicrobiaceae</taxon>
        <taxon>Thermomicrobium</taxon>
    </lineage>
</organism>
<evidence type="ECO:0000259" key="1">
    <source>
        <dbReference type="Pfam" id="PF02975"/>
    </source>
</evidence>
<proteinExistence type="predicted"/>
<sequence length="140" mass="15657">MKRRSPAQQHILTTRRDWMRRLLAAFAGTVAFVTQPAPMVAQSCQDWFRCNQWGCLCSCRGGSDYSCPPGTTSSTQAWFSCCYDQVRRKLFLIRYIDCCQSTPPPACPSGCSCARGSYQPNWCGNGRHVVCTRAVLVNVC</sequence>
<accession>A0A7C1X1U6</accession>
<dbReference type="GO" id="GO:0009308">
    <property type="term" value="P:amine metabolic process"/>
    <property type="evidence" value="ECO:0007669"/>
    <property type="project" value="InterPro"/>
</dbReference>
<comment type="caution">
    <text evidence="2">The sequence shown here is derived from an EMBL/GenBank/DDBJ whole genome shotgun (WGS) entry which is preliminary data.</text>
</comment>
<dbReference type="InterPro" id="IPR036560">
    <property type="entry name" value="MADH/AADH_L_sf"/>
</dbReference>
<dbReference type="InterPro" id="IPR013504">
    <property type="entry name" value="MADH/AADH_Ltc_C_dom"/>
</dbReference>